<evidence type="ECO:0000313" key="3">
    <source>
        <dbReference type="EMBL" id="SHM91300.1"/>
    </source>
</evidence>
<feature type="compositionally biased region" description="Basic and acidic residues" evidence="2">
    <location>
        <begin position="214"/>
        <end position="241"/>
    </location>
</feature>
<accession>A0A1M7MK94</accession>
<dbReference type="EMBL" id="FRCP01000021">
    <property type="protein sequence ID" value="SHM91300.1"/>
    <property type="molecule type" value="Genomic_DNA"/>
</dbReference>
<evidence type="ECO:0000256" key="2">
    <source>
        <dbReference type="SAM" id="MobiDB-lite"/>
    </source>
</evidence>
<name>A0A1M7MK94_9FIRM</name>
<evidence type="ECO:0000256" key="1">
    <source>
        <dbReference type="SAM" id="Coils"/>
    </source>
</evidence>
<evidence type="ECO:0000313" key="4">
    <source>
        <dbReference type="Proteomes" id="UP000184038"/>
    </source>
</evidence>
<dbReference type="STRING" id="1120996.SAMN02746066_03884"/>
<sequence>MNVNFKGLGNTDNNSLHFEVATGEKQSLKKLRQEENKGLQGKTLNAADLSLGKDVTMQKKLDARKEAMKKLGDVFSSQLKTDNDLASRTERMAKLEDEAVNAQKELDKVTQSKAELAEAYKDNLHSDAYISELINLDKAEEEWTARVQSAKSQKAGESATISAIHQALLKADPMVNAAKAADKIMEEANNEIVDELVNQAKDDIDEKLEEEIEDAKKAKEEKEEEEKKQVEREDSGIKDDTQVIQTADTTYDKIQNEIQNLIRAQQLIEEDLKGLEVDRQL</sequence>
<keyword evidence="1" id="KW-0175">Coiled coil</keyword>
<dbReference type="Proteomes" id="UP000184038">
    <property type="component" value="Unassembled WGS sequence"/>
</dbReference>
<proteinExistence type="predicted"/>
<protein>
    <submittedName>
        <fullName evidence="3">Uncharacterized protein</fullName>
    </submittedName>
</protein>
<feature type="region of interest" description="Disordered" evidence="2">
    <location>
        <begin position="214"/>
        <end position="244"/>
    </location>
</feature>
<dbReference type="OrthoDB" id="1997688at2"/>
<feature type="coiled-coil region" evidence="1">
    <location>
        <begin position="85"/>
        <end position="119"/>
    </location>
</feature>
<keyword evidence="4" id="KW-1185">Reference proteome</keyword>
<dbReference type="AlphaFoldDB" id="A0A1M7MK94"/>
<gene>
    <name evidence="3" type="ORF">SAMN02746066_03884</name>
</gene>
<organism evidence="3 4">
    <name type="scientific">Anaerosporobacter mobilis DSM 15930</name>
    <dbReference type="NCBI Taxonomy" id="1120996"/>
    <lineage>
        <taxon>Bacteria</taxon>
        <taxon>Bacillati</taxon>
        <taxon>Bacillota</taxon>
        <taxon>Clostridia</taxon>
        <taxon>Lachnospirales</taxon>
        <taxon>Lachnospiraceae</taxon>
        <taxon>Anaerosporobacter</taxon>
    </lineage>
</organism>
<reference evidence="3 4" key="1">
    <citation type="submission" date="2016-11" db="EMBL/GenBank/DDBJ databases">
        <authorList>
            <person name="Jaros S."/>
            <person name="Januszkiewicz K."/>
            <person name="Wedrychowicz H."/>
        </authorList>
    </citation>
    <scope>NUCLEOTIDE SEQUENCE [LARGE SCALE GENOMIC DNA]</scope>
    <source>
        <strain evidence="3 4">DSM 15930</strain>
    </source>
</reference>
<dbReference type="RefSeq" id="WP_073290444.1">
    <property type="nucleotide sequence ID" value="NZ_FRCP01000021.1"/>
</dbReference>